<dbReference type="RefSeq" id="WP_203472543.1">
    <property type="nucleotide sequence ID" value="NZ_AP022873.1"/>
</dbReference>
<dbReference type="PANTHER" id="PTHR43044:SF2">
    <property type="entry name" value="POLYSULPHIDE REDUCTASE NRFD"/>
    <property type="match status" value="1"/>
</dbReference>
<dbReference type="AlphaFoldDB" id="A0A7G1H3N3"/>
<feature type="transmembrane region" description="Helical" evidence="7">
    <location>
        <begin position="12"/>
        <end position="31"/>
    </location>
</feature>
<gene>
    <name evidence="8" type="ORF">JZK55_23370</name>
</gene>
<dbReference type="InterPro" id="IPR005614">
    <property type="entry name" value="NrfD-like"/>
</dbReference>
<evidence type="ECO:0000256" key="4">
    <source>
        <dbReference type="ARBA" id="ARBA00022692"/>
    </source>
</evidence>
<evidence type="ECO:0000256" key="5">
    <source>
        <dbReference type="ARBA" id="ARBA00022989"/>
    </source>
</evidence>
<feature type="transmembrane region" description="Helical" evidence="7">
    <location>
        <begin position="84"/>
        <end position="105"/>
    </location>
</feature>
<feature type="transmembrane region" description="Helical" evidence="7">
    <location>
        <begin position="239"/>
        <end position="263"/>
    </location>
</feature>
<feature type="transmembrane region" description="Helical" evidence="7">
    <location>
        <begin position="313"/>
        <end position="335"/>
    </location>
</feature>
<keyword evidence="4 7" id="KW-0812">Transmembrane</keyword>
<keyword evidence="5 7" id="KW-1133">Transmembrane helix</keyword>
<dbReference type="GO" id="GO:0005886">
    <property type="term" value="C:plasma membrane"/>
    <property type="evidence" value="ECO:0007669"/>
    <property type="project" value="UniProtKB-SubCell"/>
</dbReference>
<dbReference type="InterPro" id="IPR054823">
    <property type="entry name" value="DsrP-like"/>
</dbReference>
<keyword evidence="3" id="KW-1003">Cell membrane</keyword>
<name>A0A7G1H3N3_9BACT</name>
<feature type="transmembrane region" description="Helical" evidence="7">
    <location>
        <begin position="283"/>
        <end position="306"/>
    </location>
</feature>
<feature type="transmembrane region" description="Helical" evidence="7">
    <location>
        <begin position="51"/>
        <end position="75"/>
    </location>
</feature>
<dbReference type="Proteomes" id="UP000516360">
    <property type="component" value="Chromosome"/>
</dbReference>
<evidence type="ECO:0000256" key="7">
    <source>
        <dbReference type="SAM" id="Phobius"/>
    </source>
</evidence>
<proteinExistence type="inferred from homology"/>
<dbReference type="EMBL" id="AP022873">
    <property type="protein sequence ID" value="BCB97415.1"/>
    <property type="molecule type" value="Genomic_DNA"/>
</dbReference>
<feature type="transmembrane region" description="Helical" evidence="7">
    <location>
        <begin position="192"/>
        <end position="219"/>
    </location>
</feature>
<feature type="transmembrane region" description="Helical" evidence="7">
    <location>
        <begin position="125"/>
        <end position="143"/>
    </location>
</feature>
<comment type="similarity">
    <text evidence="2">Belongs to the NrfD family.</text>
</comment>
<reference evidence="8 9" key="1">
    <citation type="submission" date="2020-03" db="EMBL/GenBank/DDBJ databases">
        <title>Complete genome sequences of two sulfur-disproportionating bacterial strains T55J and Mzg5.</title>
        <authorList>
            <person name="Umezawa K."/>
            <person name="Kojima H."/>
            <person name="Kato Y."/>
            <person name="Fukui M."/>
        </authorList>
    </citation>
    <scope>NUCLEOTIDE SEQUENCE [LARGE SCALE GENOMIC DNA]</scope>
    <source>
        <strain evidence="8 9">T55J</strain>
    </source>
</reference>
<comment type="subcellular location">
    <subcellularLocation>
        <location evidence="1">Cell membrane</location>
        <topology evidence="1">Multi-pass membrane protein</topology>
    </subcellularLocation>
</comment>
<keyword evidence="6 7" id="KW-0472">Membrane</keyword>
<evidence type="ECO:0000256" key="1">
    <source>
        <dbReference type="ARBA" id="ARBA00004651"/>
    </source>
</evidence>
<evidence type="ECO:0000256" key="2">
    <source>
        <dbReference type="ARBA" id="ARBA00008929"/>
    </source>
</evidence>
<evidence type="ECO:0000256" key="3">
    <source>
        <dbReference type="ARBA" id="ARBA00022475"/>
    </source>
</evidence>
<evidence type="ECO:0000256" key="6">
    <source>
        <dbReference type="ARBA" id="ARBA00023136"/>
    </source>
</evidence>
<evidence type="ECO:0000313" key="8">
    <source>
        <dbReference type="EMBL" id="BCB97415.1"/>
    </source>
</evidence>
<sequence>MLEKALVGGKRYWTWVFFLLAVVGIGFITYLQQFKLGLGITGLSRDVSWGLYIGQFTFLVGVAASAVMLVIPYYLHDFKKFGKIVILGEFLAVSAVTMCILFIFVDMGQPMRIMNVVLHPTPNSIMFWDSVVLGGYLTLNIIIGWATLHADKKGTKPASWVKPLIYLSIPWAVSIHTVTAFLYAGLPGRHFWLSAIMAARFLASAFAGGPALLIILALIVRKFTKFDPGREPIQAIGKIVTYAMIANVFFLLLEVFTAVYSSIPGHTHPFKYLYLGLEGHAKLVPLMWTSSILAIVSLVLLIFPSIRRNESMLALACIALFVSLWIDKGFGLIIGGFVPNMFEKVTEYWPTLPETIITISVWAVGFLVLTILYKVAVSVREETAGIELEH</sequence>
<evidence type="ECO:0000313" key="9">
    <source>
        <dbReference type="Proteomes" id="UP000516360"/>
    </source>
</evidence>
<dbReference type="Gene3D" id="1.20.1630.10">
    <property type="entry name" value="Formate dehydrogenase/DMSO reductase domain"/>
    <property type="match status" value="1"/>
</dbReference>
<dbReference type="NCBIfam" id="NF045798">
    <property type="entry name" value="DsrP"/>
    <property type="match status" value="1"/>
</dbReference>
<protein>
    <submittedName>
        <fullName evidence="8">Menaquinol oxidoreductase</fullName>
    </submittedName>
</protein>
<dbReference type="Pfam" id="PF03916">
    <property type="entry name" value="NrfD"/>
    <property type="match status" value="1"/>
</dbReference>
<keyword evidence="9" id="KW-1185">Reference proteome</keyword>
<feature type="transmembrane region" description="Helical" evidence="7">
    <location>
        <begin position="355"/>
        <end position="373"/>
    </location>
</feature>
<accession>A0A7G1H3N3</accession>
<dbReference type="PANTHER" id="PTHR43044">
    <property type="match status" value="1"/>
</dbReference>
<organism evidence="8 9">
    <name type="scientific">Dissulfurispira thermophila</name>
    <dbReference type="NCBI Taxonomy" id="2715679"/>
    <lineage>
        <taxon>Bacteria</taxon>
        <taxon>Pseudomonadati</taxon>
        <taxon>Nitrospirota</taxon>
        <taxon>Thermodesulfovibrionia</taxon>
        <taxon>Thermodesulfovibrionales</taxon>
        <taxon>Dissulfurispiraceae</taxon>
        <taxon>Dissulfurispira</taxon>
    </lineage>
</organism>
<dbReference type="KEGG" id="dtp:JZK55_23370"/>
<feature type="transmembrane region" description="Helical" evidence="7">
    <location>
        <begin position="164"/>
        <end position="186"/>
    </location>
</feature>